<dbReference type="InterPro" id="IPR011044">
    <property type="entry name" value="Quino_amine_DH_bsu"/>
</dbReference>
<dbReference type="eggNOG" id="ENOG502QSYR">
    <property type="taxonomic scope" value="Eukaryota"/>
</dbReference>
<gene>
    <name evidence="2" type="primary">NDAI0J02890</name>
    <name evidence="2" type="ordered locus">NDAI_0J02890</name>
</gene>
<evidence type="ECO:0000313" key="3">
    <source>
        <dbReference type="Proteomes" id="UP000000689"/>
    </source>
</evidence>
<reference evidence="2 3" key="1">
    <citation type="journal article" date="2011" name="Proc. Natl. Acad. Sci. U.S.A.">
        <title>Evolutionary erosion of yeast sex chromosomes by mating-type switching accidents.</title>
        <authorList>
            <person name="Gordon J.L."/>
            <person name="Armisen D."/>
            <person name="Proux-Wera E."/>
            <person name="Oheigeartaigh S.S."/>
            <person name="Byrne K.P."/>
            <person name="Wolfe K.H."/>
        </authorList>
    </citation>
    <scope>NUCLEOTIDE SEQUENCE [LARGE SCALE GENOMIC DNA]</scope>
    <source>
        <strain evidence="3">ATCC 10597 / BCRC 20456 / CBS 421 / NBRC 0211 / NRRL Y-12639</strain>
    </source>
</reference>
<dbReference type="HOGENOM" id="CLU_037435_0_0_1"/>
<dbReference type="AlphaFoldDB" id="G0WHA3"/>
<feature type="region of interest" description="Disordered" evidence="1">
    <location>
        <begin position="77"/>
        <end position="99"/>
    </location>
</feature>
<sequence>MTIEPSGSFSPDASRFVIRTITPQKNSVDIYPLDASNGYKINSSLVSHLDYEANDLVGKDVNAYAWCTGMDMNDGDVPSQTKRKMTAENDGEDEENSMRKVSQRGDFLVNIFDDGKIVVFSADGKGIVNIIRFKEKLKGYAIDGPYIWLHDENDCLKKYEYNKAKPIKTFHLIEGKGDVELRLDSTITTNGITYLVLMSKSEVLIIDPTKRRPSTFRKYGIDNPRWCDITNDGKFFIHTIDGTNIFDLETNQMVQNFDDNTCVTKIYDDLLFCLSFENEILVYKLKERNLLCKIIVGAETVLDFKVIGQDLLIAWLNVNEPNFKLISLDSIRGNKEIILNEAPKSEQQLVADGTNGLAEVESKNEEPETQKLIKEKPTKAEQTELSSLLVKELAESDFRNNTTAVLELVVSEKWSEPKIKSFVTQKLQGQDIILKFTNLIVIELQKTTDNKEILSLWLKYILLCKRDQLNTSSNKSLKKNLKHLKTSLRISSETLPILLSMQGRLEMLKRQASLRKELSELDLEETTGPDGIESVVVNEGTEEDNLNTSSADIYVDATEF</sequence>
<dbReference type="GO" id="GO:0000462">
    <property type="term" value="P:maturation of SSU-rRNA from tricistronic rRNA transcript (SSU-rRNA, 5.8S rRNA, LSU-rRNA)"/>
    <property type="evidence" value="ECO:0007669"/>
    <property type="project" value="EnsemblFungi"/>
</dbReference>
<evidence type="ECO:0008006" key="4">
    <source>
        <dbReference type="Google" id="ProtNLM"/>
    </source>
</evidence>
<dbReference type="KEGG" id="ndi:NDAI_0J02890"/>
<dbReference type="Proteomes" id="UP000000689">
    <property type="component" value="Chromosome 10"/>
</dbReference>
<accession>G0WHA3</accession>
<dbReference type="GO" id="GO:0000049">
    <property type="term" value="F:tRNA binding"/>
    <property type="evidence" value="ECO:0007669"/>
    <property type="project" value="EnsemblFungi"/>
</dbReference>
<dbReference type="GeneID" id="11494596"/>
<evidence type="ECO:0000256" key="1">
    <source>
        <dbReference type="SAM" id="MobiDB-lite"/>
    </source>
</evidence>
<dbReference type="GO" id="GO:0071528">
    <property type="term" value="P:tRNA re-export from nucleus"/>
    <property type="evidence" value="ECO:0007669"/>
    <property type="project" value="EnsemblFungi"/>
</dbReference>
<dbReference type="GO" id="GO:0034455">
    <property type="term" value="C:t-UTP complex"/>
    <property type="evidence" value="ECO:0007669"/>
    <property type="project" value="EnsemblFungi"/>
</dbReference>
<dbReference type="STRING" id="1071378.G0WHA3"/>
<dbReference type="OrthoDB" id="30195at2759"/>
<dbReference type="GO" id="GO:0032040">
    <property type="term" value="C:small-subunit processome"/>
    <property type="evidence" value="ECO:0007669"/>
    <property type="project" value="EnsemblFungi"/>
</dbReference>
<dbReference type="OMA" id="RFAFQAN"/>
<evidence type="ECO:0000313" key="2">
    <source>
        <dbReference type="EMBL" id="CCD27181.1"/>
    </source>
</evidence>
<proteinExistence type="predicted"/>
<dbReference type="RefSeq" id="XP_003672424.1">
    <property type="nucleotide sequence ID" value="XM_003672376.1"/>
</dbReference>
<protein>
    <recommendedName>
        <fullName evidence="4">Small-subunit processome Utp12 domain-containing protein</fullName>
    </recommendedName>
</protein>
<dbReference type="GO" id="GO:0045943">
    <property type="term" value="P:positive regulation of transcription by RNA polymerase I"/>
    <property type="evidence" value="ECO:0007669"/>
    <property type="project" value="EnsemblFungi"/>
</dbReference>
<organism evidence="2 3">
    <name type="scientific">Naumovozyma dairenensis (strain ATCC 10597 / BCRC 20456 / CBS 421 / NBRC 0211 / NRRL Y-12639)</name>
    <name type="common">Saccharomyces dairenensis</name>
    <dbReference type="NCBI Taxonomy" id="1071378"/>
    <lineage>
        <taxon>Eukaryota</taxon>
        <taxon>Fungi</taxon>
        <taxon>Dikarya</taxon>
        <taxon>Ascomycota</taxon>
        <taxon>Saccharomycotina</taxon>
        <taxon>Saccharomycetes</taxon>
        <taxon>Saccharomycetales</taxon>
        <taxon>Saccharomycetaceae</taxon>
        <taxon>Naumovozyma</taxon>
    </lineage>
</organism>
<dbReference type="SUPFAM" id="SSF50969">
    <property type="entry name" value="YVTN repeat-like/Quinoprotein amine dehydrogenase"/>
    <property type="match status" value="1"/>
</dbReference>
<dbReference type="GO" id="GO:0034511">
    <property type="term" value="F:U3 snoRNA binding"/>
    <property type="evidence" value="ECO:0007669"/>
    <property type="project" value="EnsemblFungi"/>
</dbReference>
<dbReference type="GO" id="GO:0033553">
    <property type="term" value="C:rDNA heterochromatin"/>
    <property type="evidence" value="ECO:0007669"/>
    <property type="project" value="EnsemblFungi"/>
</dbReference>
<keyword evidence="3" id="KW-1185">Reference proteome</keyword>
<dbReference type="EMBL" id="HE580276">
    <property type="protein sequence ID" value="CCD27181.1"/>
    <property type="molecule type" value="Genomic_DNA"/>
</dbReference>
<name>G0WHA3_NAUDC</name>